<feature type="chain" id="PRO_5046178215" description="Probable endolytic peptidoglycan transglycosylase RlpA" evidence="5">
    <location>
        <begin position="26"/>
        <end position="148"/>
    </location>
</feature>
<dbReference type="EMBL" id="AP024702">
    <property type="protein sequence ID" value="BCX47267.1"/>
    <property type="molecule type" value="Genomic_DNA"/>
</dbReference>
<dbReference type="NCBIfam" id="TIGR00413">
    <property type="entry name" value="rlpA"/>
    <property type="match status" value="1"/>
</dbReference>
<name>A0ABM7RC60_9BACT</name>
<keyword evidence="3" id="KW-0472">Membrane</keyword>
<evidence type="ECO:0000256" key="2">
    <source>
        <dbReference type="ARBA" id="ARBA00023316"/>
    </source>
</evidence>
<dbReference type="PANTHER" id="PTHR34183">
    <property type="entry name" value="ENDOLYTIC PEPTIDOGLYCAN TRANSGLYCOSYLASE RLPA"/>
    <property type="match status" value="1"/>
</dbReference>
<evidence type="ECO:0000313" key="7">
    <source>
        <dbReference type="EMBL" id="BCX47267.1"/>
    </source>
</evidence>
<dbReference type="EC" id="4.2.2.-" evidence="3"/>
<comment type="function">
    <text evidence="3">Lytic transglycosylase with a strong preference for naked glycan strands that lack stem peptides.</text>
</comment>
<evidence type="ECO:0000256" key="5">
    <source>
        <dbReference type="SAM" id="SignalP"/>
    </source>
</evidence>
<dbReference type="PANTHER" id="PTHR34183:SF1">
    <property type="entry name" value="ENDOLYTIC PEPTIDOGLYCAN TRANSGLYCOSYLASE RLPA"/>
    <property type="match status" value="1"/>
</dbReference>
<keyword evidence="3" id="KW-1003">Cell membrane</keyword>
<dbReference type="Proteomes" id="UP001374893">
    <property type="component" value="Chromosome"/>
</dbReference>
<keyword evidence="5" id="KW-0732">Signal</keyword>
<dbReference type="CDD" id="cd22268">
    <property type="entry name" value="DPBB_RlpA-like"/>
    <property type="match status" value="1"/>
</dbReference>
<dbReference type="Pfam" id="PF03330">
    <property type="entry name" value="DPBB_1"/>
    <property type="match status" value="1"/>
</dbReference>
<feature type="domain" description="RlpA-like protein double-psi beta-barrel" evidence="6">
    <location>
        <begin position="44"/>
        <end position="134"/>
    </location>
</feature>
<dbReference type="InterPro" id="IPR036908">
    <property type="entry name" value="RlpA-like_sf"/>
</dbReference>
<evidence type="ECO:0000256" key="3">
    <source>
        <dbReference type="HAMAP-Rule" id="MF_02071"/>
    </source>
</evidence>
<keyword evidence="3 7" id="KW-0449">Lipoprotein</keyword>
<protein>
    <recommendedName>
        <fullName evidence="3">Probable endolytic peptidoglycan transglycosylase RlpA</fullName>
        <ecNumber evidence="3">4.2.2.-</ecNumber>
    </recommendedName>
</protein>
<dbReference type="SUPFAM" id="SSF50685">
    <property type="entry name" value="Barwin-like endoglucanases"/>
    <property type="match status" value="1"/>
</dbReference>
<comment type="similarity">
    <text evidence="3 4">Belongs to the RlpA family.</text>
</comment>
<accession>A0ABM7RC60</accession>
<dbReference type="RefSeq" id="WP_338689374.1">
    <property type="nucleotide sequence ID" value="NZ_AP024702.1"/>
</dbReference>
<proteinExistence type="inferred from homology"/>
<evidence type="ECO:0000259" key="6">
    <source>
        <dbReference type="Pfam" id="PF03330"/>
    </source>
</evidence>
<keyword evidence="3" id="KW-0564">Palmitate</keyword>
<reference evidence="7 8" key="1">
    <citation type="submission" date="2021-06" db="EMBL/GenBank/DDBJ databases">
        <title>Complete genome of Haloferula helveola possessing various polysaccharide degrading enzymes.</title>
        <authorList>
            <person name="Takami H."/>
            <person name="Huang C."/>
            <person name="Hamasaki K."/>
        </authorList>
    </citation>
    <scope>NUCLEOTIDE SEQUENCE [LARGE SCALE GENOMIC DNA]</scope>
    <source>
        <strain evidence="7 8">CN-1</strain>
    </source>
</reference>
<comment type="subcellular location">
    <subcellularLocation>
        <location evidence="3">Cell membrane</location>
        <topology evidence="3">Lipid-anchor</topology>
    </subcellularLocation>
</comment>
<keyword evidence="8" id="KW-1185">Reference proteome</keyword>
<dbReference type="InterPro" id="IPR009009">
    <property type="entry name" value="RlpA-like_DPBB"/>
</dbReference>
<feature type="signal peptide" evidence="5">
    <location>
        <begin position="1"/>
        <end position="25"/>
    </location>
</feature>
<keyword evidence="1 3" id="KW-0456">Lyase</keyword>
<organism evidence="7 8">
    <name type="scientific">Haloferula helveola</name>
    <dbReference type="NCBI Taxonomy" id="490095"/>
    <lineage>
        <taxon>Bacteria</taxon>
        <taxon>Pseudomonadati</taxon>
        <taxon>Verrucomicrobiota</taxon>
        <taxon>Verrucomicrobiia</taxon>
        <taxon>Verrucomicrobiales</taxon>
        <taxon>Verrucomicrobiaceae</taxon>
        <taxon>Haloferula</taxon>
    </lineage>
</organism>
<sequence length="148" mass="15818">MTRNTIPAMLALVGALLTTSCATQANVSKKNTTGRTEWKVKAIQQGKASWYGIRCNGGTATASGERLSNSAATAAHKTLPMGTKVRVINLDNGKSEIVKINDRGPYIHGRIIDVTEGVAKRLGFYSRGIVHVKVEVLEKPQIEDGANG</sequence>
<dbReference type="InterPro" id="IPR012997">
    <property type="entry name" value="RplA"/>
</dbReference>
<dbReference type="Gene3D" id="2.40.40.10">
    <property type="entry name" value="RlpA-like domain"/>
    <property type="match status" value="1"/>
</dbReference>
<evidence type="ECO:0000313" key="8">
    <source>
        <dbReference type="Proteomes" id="UP001374893"/>
    </source>
</evidence>
<evidence type="ECO:0000256" key="1">
    <source>
        <dbReference type="ARBA" id="ARBA00023239"/>
    </source>
</evidence>
<dbReference type="InterPro" id="IPR034718">
    <property type="entry name" value="RlpA"/>
</dbReference>
<dbReference type="HAMAP" id="MF_02071">
    <property type="entry name" value="RlpA"/>
    <property type="match status" value="1"/>
</dbReference>
<gene>
    <name evidence="3" type="primary">rlpA</name>
    <name evidence="7" type="ORF">HAHE_11750</name>
</gene>
<dbReference type="PROSITE" id="PS51257">
    <property type="entry name" value="PROKAR_LIPOPROTEIN"/>
    <property type="match status" value="1"/>
</dbReference>
<evidence type="ECO:0000256" key="4">
    <source>
        <dbReference type="RuleBase" id="RU003495"/>
    </source>
</evidence>
<keyword evidence="2 3" id="KW-0961">Cell wall biogenesis/degradation</keyword>